<feature type="compositionally biased region" description="Basic and acidic residues" evidence="1">
    <location>
        <begin position="1"/>
        <end position="12"/>
    </location>
</feature>
<feature type="compositionally biased region" description="Basic and acidic residues" evidence="1">
    <location>
        <begin position="55"/>
        <end position="85"/>
    </location>
</feature>
<protein>
    <submittedName>
        <fullName evidence="4">Uncharacterized protein</fullName>
    </submittedName>
</protein>
<proteinExistence type="predicted"/>
<accession>A0A6U4MY03</accession>
<evidence type="ECO:0000313" key="2">
    <source>
        <dbReference type="EMBL" id="CAD8758936.1"/>
    </source>
</evidence>
<feature type="compositionally biased region" description="Pro residues" evidence="1">
    <location>
        <begin position="17"/>
        <end position="26"/>
    </location>
</feature>
<feature type="region of interest" description="Disordered" evidence="1">
    <location>
        <begin position="1"/>
        <end position="171"/>
    </location>
</feature>
<dbReference type="EMBL" id="HBFX01011644">
    <property type="protein sequence ID" value="CAD8952342.1"/>
    <property type="molecule type" value="Transcribed_RNA"/>
</dbReference>
<dbReference type="AlphaFoldDB" id="A0A6U4MY03"/>
<reference evidence="4" key="1">
    <citation type="submission" date="2021-01" db="EMBL/GenBank/DDBJ databases">
        <authorList>
            <person name="Corre E."/>
            <person name="Pelletier E."/>
            <person name="Niang G."/>
            <person name="Scheremetjew M."/>
            <person name="Finn R."/>
            <person name="Kale V."/>
            <person name="Holt S."/>
            <person name="Cochrane G."/>
            <person name="Meng A."/>
            <person name="Brown T."/>
            <person name="Cohen L."/>
        </authorList>
    </citation>
    <scope>NUCLEOTIDE SEQUENCE</scope>
    <source>
        <strain evidence="2">CCMP441</strain>
        <strain evidence="4">CCMP644</strain>
    </source>
</reference>
<evidence type="ECO:0000313" key="3">
    <source>
        <dbReference type="EMBL" id="CAD8952342.1"/>
    </source>
</evidence>
<name>A0A6U4MY03_HEMAN</name>
<feature type="compositionally biased region" description="Basic and acidic residues" evidence="1">
    <location>
        <begin position="130"/>
        <end position="171"/>
    </location>
</feature>
<feature type="region of interest" description="Disordered" evidence="1">
    <location>
        <begin position="254"/>
        <end position="295"/>
    </location>
</feature>
<sequence>MVEDWAKQKAEEGTPQQAPPEAPGPSPVVEKSVPEPPTPATEDSAPVPSPGSQVDDQKSVVDRLFKNRNKAKDRATAHLERKHQDSGLGGAWDADVEEEPTPPNPSKPAEQNIKPPPPPAGKPLSAAELRAQEEERERARREADERHRAEREAHRKRGEELTKRRADEDRRTPGLYRVHSGHAEKAVLKGMWAKELKSLHFRMFNVEEDMGINVAEKIYDYPAHTITEMHGLARSMEFVTHILPVEAPPVSVNFDGTKKVDLPTPEQIRSKQVEEEKSRQQEQIQQMTQEEEVVL</sequence>
<feature type="compositionally biased region" description="Basic and acidic residues" evidence="1">
    <location>
        <begin position="268"/>
        <end position="280"/>
    </location>
</feature>
<organism evidence="4">
    <name type="scientific">Hemiselmis andersenii</name>
    <name type="common">Cryptophyte alga</name>
    <dbReference type="NCBI Taxonomy" id="464988"/>
    <lineage>
        <taxon>Eukaryota</taxon>
        <taxon>Cryptophyceae</taxon>
        <taxon>Cryptomonadales</taxon>
        <taxon>Hemiselmidaceae</taxon>
        <taxon>Hemiselmis</taxon>
    </lineage>
</organism>
<gene>
    <name evidence="3" type="ORF">HAND00432_LOCUS6878</name>
    <name evidence="4" type="ORF">HAND00432_LOCUS6879</name>
    <name evidence="2" type="ORF">HAND1043_LOCUS25450</name>
</gene>
<evidence type="ECO:0000313" key="4">
    <source>
        <dbReference type="EMBL" id="CAD8952343.1"/>
    </source>
</evidence>
<evidence type="ECO:0000256" key="1">
    <source>
        <dbReference type="SAM" id="MobiDB-lite"/>
    </source>
</evidence>
<dbReference type="EMBL" id="HBFK01041965">
    <property type="protein sequence ID" value="CAD8758936.1"/>
    <property type="molecule type" value="Transcribed_RNA"/>
</dbReference>
<dbReference type="EMBL" id="HBFX01011645">
    <property type="protein sequence ID" value="CAD8952343.1"/>
    <property type="molecule type" value="Transcribed_RNA"/>
</dbReference>